<dbReference type="InterPro" id="IPR037272">
    <property type="entry name" value="SNS_sf"/>
</dbReference>
<evidence type="ECO:0000256" key="5">
    <source>
        <dbReference type="ARBA" id="ARBA00023136"/>
    </source>
</evidence>
<evidence type="ECO:0000313" key="7">
    <source>
        <dbReference type="EMBL" id="TDG13980.1"/>
    </source>
</evidence>
<dbReference type="PRINTS" id="PR00176">
    <property type="entry name" value="NANEUSMPORT"/>
</dbReference>
<feature type="transmembrane region" description="Helical" evidence="6">
    <location>
        <begin position="215"/>
        <end position="237"/>
    </location>
</feature>
<dbReference type="InterPro" id="IPR000175">
    <property type="entry name" value="Na/ntran_symport"/>
</dbReference>
<feature type="transmembrane region" description="Helical" evidence="6">
    <location>
        <begin position="41"/>
        <end position="59"/>
    </location>
</feature>
<reference evidence="7 8" key="1">
    <citation type="submission" date="2019-03" db="EMBL/GenBank/DDBJ databases">
        <title>Seongchinamella monodicae gen. nov., sp. nov., a novel member of the Gammaproteobacteria isolated from a tidal mudflat of beach.</title>
        <authorList>
            <person name="Yang H.G."/>
            <person name="Kang J.W."/>
            <person name="Lee S.D."/>
        </authorList>
    </citation>
    <scope>NUCLEOTIDE SEQUENCE [LARGE SCALE GENOMIC DNA]</scope>
    <source>
        <strain evidence="7 8">GH4-78</strain>
    </source>
</reference>
<evidence type="ECO:0000256" key="4">
    <source>
        <dbReference type="ARBA" id="ARBA00022989"/>
    </source>
</evidence>
<organism evidence="7 8">
    <name type="scientific">Seongchinamella unica</name>
    <dbReference type="NCBI Taxonomy" id="2547392"/>
    <lineage>
        <taxon>Bacteria</taxon>
        <taxon>Pseudomonadati</taxon>
        <taxon>Pseudomonadota</taxon>
        <taxon>Gammaproteobacteria</taxon>
        <taxon>Cellvibrionales</taxon>
        <taxon>Halieaceae</taxon>
        <taxon>Seongchinamella</taxon>
    </lineage>
</organism>
<dbReference type="Proteomes" id="UP000295554">
    <property type="component" value="Unassembled WGS sequence"/>
</dbReference>
<dbReference type="OrthoDB" id="9762833at2"/>
<feature type="transmembrane region" description="Helical" evidence="6">
    <location>
        <begin position="428"/>
        <end position="449"/>
    </location>
</feature>
<keyword evidence="5 6" id="KW-0472">Membrane</keyword>
<dbReference type="PANTHER" id="PTHR42948:SF1">
    <property type="entry name" value="TRANSPORTER"/>
    <property type="match status" value="1"/>
</dbReference>
<dbReference type="EMBL" id="SMSE01000002">
    <property type="protein sequence ID" value="TDG13980.1"/>
    <property type="molecule type" value="Genomic_DNA"/>
</dbReference>
<feature type="transmembrane region" description="Helical" evidence="6">
    <location>
        <begin position="355"/>
        <end position="378"/>
    </location>
</feature>
<feature type="transmembrane region" description="Helical" evidence="6">
    <location>
        <begin position="174"/>
        <end position="195"/>
    </location>
</feature>
<proteinExistence type="predicted"/>
<feature type="transmembrane region" description="Helical" evidence="6">
    <location>
        <begin position="12"/>
        <end position="29"/>
    </location>
</feature>
<dbReference type="AlphaFoldDB" id="A0A4R5LSW7"/>
<protein>
    <submittedName>
        <fullName evidence="7">Sodium-dependent transporter</fullName>
    </submittedName>
</protein>
<dbReference type="PANTHER" id="PTHR42948">
    <property type="entry name" value="TRANSPORTER"/>
    <property type="match status" value="1"/>
</dbReference>
<dbReference type="NCBIfam" id="NF037979">
    <property type="entry name" value="Na_transp"/>
    <property type="match status" value="1"/>
</dbReference>
<evidence type="ECO:0000313" key="8">
    <source>
        <dbReference type="Proteomes" id="UP000295554"/>
    </source>
</evidence>
<keyword evidence="2" id="KW-0813">Transport</keyword>
<dbReference type="PROSITE" id="PS50267">
    <property type="entry name" value="NA_NEUROTRAN_SYMP_3"/>
    <property type="match status" value="1"/>
</dbReference>
<dbReference type="SUPFAM" id="SSF161070">
    <property type="entry name" value="SNF-like"/>
    <property type="match status" value="1"/>
</dbReference>
<feature type="transmembrane region" description="Helical" evidence="6">
    <location>
        <begin position="95"/>
        <end position="125"/>
    </location>
</feature>
<gene>
    <name evidence="7" type="ORF">E2F43_10835</name>
</gene>
<evidence type="ECO:0000256" key="6">
    <source>
        <dbReference type="SAM" id="Phobius"/>
    </source>
</evidence>
<sequence>MASARGEFSSRFGFVMAAAGSAVGLGNIWGFPTQAASNGGAAFLLVYLVLAFTLAYPALMAELIIGRHAHANAVSALRLISPGALLRKLAAATGIIGFIVASLILSFYAIVAGWMIAFCLASLATLLGMAELSSWLTSFGLGRNLLFMLLFMGLTISIISAGVRAGIERWSERLMPAMLISLLVLVGYVLTLDGAMEGLRVYLLPDFERALSPKLIIAALGAAFFSLSLGVGTMLIYGSYISDRENLPVLGGMVTVVDISIAVLAGFLVLPAMYVALHNGVEIYNASGALISEDTLIFTVLPELFRTMGLTGIVVSIVFFFLMSIAALTSSISMLEVPVAYTIEEHGVSRHRAVWLLGAAIATVSAVILLNFGTLFGFVISLTTRYSQPLLGFMLCVFAGWVMHRHTLLEELRKGNPDVEQGWFWKIWPWYVRLVCPVIILAIFAQSLLG</sequence>
<keyword evidence="4 6" id="KW-1133">Transmembrane helix</keyword>
<evidence type="ECO:0000256" key="1">
    <source>
        <dbReference type="ARBA" id="ARBA00004141"/>
    </source>
</evidence>
<feature type="transmembrane region" description="Helical" evidence="6">
    <location>
        <begin position="390"/>
        <end position="408"/>
    </location>
</feature>
<feature type="transmembrane region" description="Helical" evidence="6">
    <location>
        <begin position="313"/>
        <end position="335"/>
    </location>
</feature>
<comment type="subcellular location">
    <subcellularLocation>
        <location evidence="1">Membrane</location>
        <topology evidence="1">Multi-pass membrane protein</topology>
    </subcellularLocation>
</comment>
<evidence type="ECO:0000256" key="3">
    <source>
        <dbReference type="ARBA" id="ARBA00022692"/>
    </source>
</evidence>
<evidence type="ECO:0000256" key="2">
    <source>
        <dbReference type="ARBA" id="ARBA00022448"/>
    </source>
</evidence>
<accession>A0A4R5LSW7</accession>
<keyword evidence="8" id="KW-1185">Reference proteome</keyword>
<feature type="transmembrane region" description="Helical" evidence="6">
    <location>
        <begin position="145"/>
        <end position="167"/>
    </location>
</feature>
<keyword evidence="3 6" id="KW-0812">Transmembrane</keyword>
<feature type="transmembrane region" description="Helical" evidence="6">
    <location>
        <begin position="249"/>
        <end position="277"/>
    </location>
</feature>
<dbReference type="Pfam" id="PF00209">
    <property type="entry name" value="SNF"/>
    <property type="match status" value="2"/>
</dbReference>
<dbReference type="CDD" id="cd10336">
    <property type="entry name" value="SLC6sbd_Tyt1-Like"/>
    <property type="match status" value="1"/>
</dbReference>
<dbReference type="RefSeq" id="WP_133212491.1">
    <property type="nucleotide sequence ID" value="NZ_SMSE01000002.1"/>
</dbReference>
<dbReference type="GO" id="GO:0016020">
    <property type="term" value="C:membrane"/>
    <property type="evidence" value="ECO:0007669"/>
    <property type="project" value="UniProtKB-SubCell"/>
</dbReference>
<name>A0A4R5LSW7_9GAMM</name>
<dbReference type="InterPro" id="IPR047218">
    <property type="entry name" value="YocR/YhdH-like"/>
</dbReference>
<comment type="caution">
    <text evidence="7">The sequence shown here is derived from an EMBL/GenBank/DDBJ whole genome shotgun (WGS) entry which is preliminary data.</text>
</comment>